<dbReference type="NCBIfam" id="TIGR04408">
    <property type="entry name" value="LptG_lptG"/>
    <property type="match status" value="1"/>
</dbReference>
<dbReference type="EMBL" id="CYRX01000031">
    <property type="protein sequence ID" value="CUH61099.1"/>
    <property type="molecule type" value="Genomic_DNA"/>
</dbReference>
<dbReference type="eggNOG" id="COG0795">
    <property type="taxonomic scope" value="Bacteria"/>
</dbReference>
<evidence type="ECO:0000256" key="6">
    <source>
        <dbReference type="SAM" id="Phobius"/>
    </source>
</evidence>
<evidence type="ECO:0000256" key="2">
    <source>
        <dbReference type="ARBA" id="ARBA00022475"/>
    </source>
</evidence>
<evidence type="ECO:0000256" key="3">
    <source>
        <dbReference type="ARBA" id="ARBA00022692"/>
    </source>
</evidence>
<sequence length="370" mass="39418">MTLNLYLLRRFFATVGLVTLVFIALLFPIDLMEQVRRLDQDSGGLRDGFRLASLNLPAALYQILPLIVILSTLALLVSLARSSELVAIRASGRSGMSALVAPIGGAFLLGLFGLGVLNPIVAATQSEYERVSDTLRSGVSSVLSLSPEGVWLRQGDGAGQTVIRAARSSLDGTVLFDATFLQFDAEGSMIARIDASRARLAPVAPEGSEWRLQNAKSWPLGSSRNPERDASLHPTLKLPSTLTQAQIRDSFGVPSAIPIYELPSFINQLNAAGFSGLQHRVWLAMELTSPVMLMAMVLIGAGFSMGHARAGGVGKMVLIALIVGFGIFFLRSFAQVLGENGQLSVQIAAWAPPLAAICVGLGVLLHREEG</sequence>
<name>A0A0P1FI89_9RHOB</name>
<evidence type="ECO:0000313" key="8">
    <source>
        <dbReference type="Proteomes" id="UP000051298"/>
    </source>
</evidence>
<evidence type="ECO:0000313" key="7">
    <source>
        <dbReference type="EMBL" id="CUH61099.1"/>
    </source>
</evidence>
<keyword evidence="2" id="KW-1003">Cell membrane</keyword>
<dbReference type="STRING" id="266809.PM03_11165"/>
<reference evidence="7 8" key="1">
    <citation type="submission" date="2015-09" db="EMBL/GenBank/DDBJ databases">
        <authorList>
            <consortium name="Swine Surveillance"/>
        </authorList>
    </citation>
    <scope>NUCLEOTIDE SEQUENCE [LARGE SCALE GENOMIC DNA]</scope>
    <source>
        <strain evidence="7 8">CECT 5294</strain>
    </source>
</reference>
<gene>
    <name evidence="7" type="ORF">THS5294_02399</name>
</gene>
<dbReference type="GO" id="GO:0015920">
    <property type="term" value="P:lipopolysaccharide transport"/>
    <property type="evidence" value="ECO:0007669"/>
    <property type="project" value="TreeGrafter"/>
</dbReference>
<dbReference type="PANTHER" id="PTHR33529:SF2">
    <property type="entry name" value="LIPOPOLYSACCHARIDE EXPORT SYSTEM PERMEASE PROTEIN LPTG"/>
    <property type="match status" value="1"/>
</dbReference>
<feature type="transmembrane region" description="Helical" evidence="6">
    <location>
        <begin position="99"/>
        <end position="121"/>
    </location>
</feature>
<keyword evidence="3 6" id="KW-0812">Transmembrane</keyword>
<organism evidence="7 8">
    <name type="scientific">Thalassobacter stenotrophicus</name>
    <dbReference type="NCBI Taxonomy" id="266809"/>
    <lineage>
        <taxon>Bacteria</taxon>
        <taxon>Pseudomonadati</taxon>
        <taxon>Pseudomonadota</taxon>
        <taxon>Alphaproteobacteria</taxon>
        <taxon>Rhodobacterales</taxon>
        <taxon>Roseobacteraceae</taxon>
        <taxon>Thalassobacter</taxon>
    </lineage>
</organism>
<protein>
    <submittedName>
        <fullName evidence="7">Lipopolysaccharide ABC transporter permease</fullName>
    </submittedName>
</protein>
<accession>A0A0P1FI89</accession>
<feature type="transmembrane region" description="Helical" evidence="6">
    <location>
        <begin position="281"/>
        <end position="304"/>
    </location>
</feature>
<dbReference type="GO" id="GO:0043190">
    <property type="term" value="C:ATP-binding cassette (ABC) transporter complex"/>
    <property type="evidence" value="ECO:0007669"/>
    <property type="project" value="InterPro"/>
</dbReference>
<dbReference type="InterPro" id="IPR030923">
    <property type="entry name" value="LptG"/>
</dbReference>
<feature type="transmembrane region" description="Helical" evidence="6">
    <location>
        <begin position="59"/>
        <end position="79"/>
    </location>
</feature>
<keyword evidence="5 6" id="KW-0472">Membrane</keyword>
<feature type="transmembrane region" description="Helical" evidence="6">
    <location>
        <begin position="7"/>
        <end position="29"/>
    </location>
</feature>
<keyword evidence="4 6" id="KW-1133">Transmembrane helix</keyword>
<comment type="subcellular location">
    <subcellularLocation>
        <location evidence="1">Cell membrane</location>
        <topology evidence="1">Multi-pass membrane protein</topology>
    </subcellularLocation>
</comment>
<evidence type="ECO:0000256" key="5">
    <source>
        <dbReference type="ARBA" id="ARBA00023136"/>
    </source>
</evidence>
<dbReference type="PANTHER" id="PTHR33529">
    <property type="entry name" value="SLR0882 PROTEIN-RELATED"/>
    <property type="match status" value="1"/>
</dbReference>
<evidence type="ECO:0000256" key="1">
    <source>
        <dbReference type="ARBA" id="ARBA00004651"/>
    </source>
</evidence>
<dbReference type="Proteomes" id="UP000051298">
    <property type="component" value="Unassembled WGS sequence"/>
</dbReference>
<dbReference type="InterPro" id="IPR005495">
    <property type="entry name" value="LptG/LptF_permease"/>
</dbReference>
<dbReference type="Pfam" id="PF03739">
    <property type="entry name" value="LptF_LptG"/>
    <property type="match status" value="1"/>
</dbReference>
<proteinExistence type="predicted"/>
<dbReference type="GO" id="GO:0055085">
    <property type="term" value="P:transmembrane transport"/>
    <property type="evidence" value="ECO:0007669"/>
    <property type="project" value="InterPro"/>
</dbReference>
<feature type="transmembrane region" description="Helical" evidence="6">
    <location>
        <begin position="316"/>
        <end position="337"/>
    </location>
</feature>
<feature type="transmembrane region" description="Helical" evidence="6">
    <location>
        <begin position="343"/>
        <end position="365"/>
    </location>
</feature>
<dbReference type="AlphaFoldDB" id="A0A0P1FI89"/>
<dbReference type="RefSeq" id="WP_058123924.1">
    <property type="nucleotide sequence ID" value="NZ_CYRX01000031.1"/>
</dbReference>
<evidence type="ECO:0000256" key="4">
    <source>
        <dbReference type="ARBA" id="ARBA00022989"/>
    </source>
</evidence>